<dbReference type="GeneID" id="92181476"/>
<comment type="caution">
    <text evidence="3">The sequence shown here is derived from an EMBL/GenBank/DDBJ whole genome shotgun (WGS) entry which is preliminary data.</text>
</comment>
<dbReference type="AlphaFoldDB" id="A0AAW0YZ49"/>
<dbReference type="PANTHER" id="PTHR43401">
    <property type="entry name" value="L-THREONINE 3-DEHYDROGENASE"/>
    <property type="match status" value="1"/>
</dbReference>
<dbReference type="InterPro" id="IPR013149">
    <property type="entry name" value="ADH-like_C"/>
</dbReference>
<dbReference type="InterPro" id="IPR011032">
    <property type="entry name" value="GroES-like_sf"/>
</dbReference>
<keyword evidence="4" id="KW-1185">Reference proteome</keyword>
<name>A0AAW0YZ49_9TREE</name>
<evidence type="ECO:0000313" key="4">
    <source>
        <dbReference type="Proteomes" id="UP001388673"/>
    </source>
</evidence>
<dbReference type="Proteomes" id="UP001388673">
    <property type="component" value="Unassembled WGS sequence"/>
</dbReference>
<evidence type="ECO:0000259" key="2">
    <source>
        <dbReference type="Pfam" id="PF00107"/>
    </source>
</evidence>
<dbReference type="InterPro" id="IPR036291">
    <property type="entry name" value="NAD(P)-bd_dom_sf"/>
</dbReference>
<dbReference type="Pfam" id="PF00107">
    <property type="entry name" value="ADH_zinc_N"/>
    <property type="match status" value="1"/>
</dbReference>
<dbReference type="SUPFAM" id="SSF51735">
    <property type="entry name" value="NAD(P)-binding Rossmann-fold domains"/>
    <property type="match status" value="1"/>
</dbReference>
<reference evidence="3 4" key="1">
    <citation type="journal article" date="2024" name="bioRxiv">
        <title>Comparative genomics of Cryptococcus and Kwoniella reveals pathogenesis evolution and contrasting karyotype dynamics via intercentromeric recombination or chromosome fusion.</title>
        <authorList>
            <person name="Coelho M.A."/>
            <person name="David-Palma M."/>
            <person name="Shea T."/>
            <person name="Bowers K."/>
            <person name="McGinley-Smith S."/>
            <person name="Mohammad A.W."/>
            <person name="Gnirke A."/>
            <person name="Yurkov A.M."/>
            <person name="Nowrousian M."/>
            <person name="Sun S."/>
            <person name="Cuomo C.A."/>
            <person name="Heitman J."/>
        </authorList>
    </citation>
    <scope>NUCLEOTIDE SEQUENCE [LARGE SCALE GENOMIC DNA]</scope>
    <source>
        <strain evidence="3 4">CBS 13917</strain>
    </source>
</reference>
<protein>
    <recommendedName>
        <fullName evidence="2">Alcohol dehydrogenase-like C-terminal domain-containing protein</fullName>
    </recommendedName>
</protein>
<dbReference type="SUPFAM" id="SSF50129">
    <property type="entry name" value="GroES-like"/>
    <property type="match status" value="1"/>
</dbReference>
<dbReference type="PANTHER" id="PTHR43401:SF5">
    <property type="entry name" value="ALCOHOL DEHYDROGENASE-RELATED"/>
    <property type="match status" value="1"/>
</dbReference>
<evidence type="ECO:0000256" key="1">
    <source>
        <dbReference type="ARBA" id="ARBA00023002"/>
    </source>
</evidence>
<sequence length="305" mass="32843">MTDSIPSTMKGCVLLGDSKAEIRDFTASTASPPRPGHAIMRDTLAVYAATNPPDKWMHRPCSCTAPFDPDAMTGRMAYGWQRDGGMAEYLLCRASSLVKMPDAMSYLDGAMLACGYGTAYSGVMKAAVSGHHRVLIVGLGPVGLSAAQICNALGAKVYGYDIDPARSAQALKHGVQSLAKEEVEKVEHGCVPLTRGYDVVIECSGVAPARVMAVLAAKRWGTCVFLGGYNDVTLQVSPWVIQKQLTIRGSWTCSVTELETLCRKLAEWDVHPDELVSHTMSLDKCPEAFDLFSKGQCSKVAIVFE</sequence>
<dbReference type="KEGG" id="kne:92181476"/>
<proteinExistence type="predicted"/>
<accession>A0AAW0YZ49</accession>
<gene>
    <name evidence="3" type="ORF">IAR55_004218</name>
</gene>
<organism evidence="3 4">
    <name type="scientific">Kwoniella newhampshirensis</name>
    <dbReference type="NCBI Taxonomy" id="1651941"/>
    <lineage>
        <taxon>Eukaryota</taxon>
        <taxon>Fungi</taxon>
        <taxon>Dikarya</taxon>
        <taxon>Basidiomycota</taxon>
        <taxon>Agaricomycotina</taxon>
        <taxon>Tremellomycetes</taxon>
        <taxon>Tremellales</taxon>
        <taxon>Cryptococcaceae</taxon>
        <taxon>Kwoniella</taxon>
    </lineage>
</organism>
<dbReference type="EMBL" id="JBCAWK010000007">
    <property type="protein sequence ID" value="KAK8853511.1"/>
    <property type="molecule type" value="Genomic_DNA"/>
</dbReference>
<dbReference type="Gene3D" id="3.40.50.720">
    <property type="entry name" value="NAD(P)-binding Rossmann-like Domain"/>
    <property type="match status" value="1"/>
</dbReference>
<keyword evidence="1" id="KW-0560">Oxidoreductase</keyword>
<feature type="domain" description="Alcohol dehydrogenase-like C-terminal" evidence="2">
    <location>
        <begin position="141"/>
        <end position="266"/>
    </location>
</feature>
<evidence type="ECO:0000313" key="3">
    <source>
        <dbReference type="EMBL" id="KAK8853511.1"/>
    </source>
</evidence>
<dbReference type="InterPro" id="IPR050129">
    <property type="entry name" value="Zn_alcohol_dh"/>
</dbReference>
<dbReference type="GO" id="GO:0016491">
    <property type="term" value="F:oxidoreductase activity"/>
    <property type="evidence" value="ECO:0007669"/>
    <property type="project" value="UniProtKB-KW"/>
</dbReference>
<dbReference type="RefSeq" id="XP_066802697.1">
    <property type="nucleotide sequence ID" value="XM_066947318.1"/>
</dbReference>
<dbReference type="Gene3D" id="3.90.180.10">
    <property type="entry name" value="Medium-chain alcohol dehydrogenases, catalytic domain"/>
    <property type="match status" value="1"/>
</dbReference>